<dbReference type="InterPro" id="IPR010982">
    <property type="entry name" value="Lambda_DNA-bd_dom_sf"/>
</dbReference>
<name>A0ABV0L7E3_9PSEU</name>
<dbReference type="PROSITE" id="PS50932">
    <property type="entry name" value="HTH_LACI_2"/>
    <property type="match status" value="1"/>
</dbReference>
<evidence type="ECO:0000256" key="2">
    <source>
        <dbReference type="ARBA" id="ARBA00023125"/>
    </source>
</evidence>
<evidence type="ECO:0000259" key="4">
    <source>
        <dbReference type="PROSITE" id="PS50932"/>
    </source>
</evidence>
<dbReference type="Pfam" id="PF00356">
    <property type="entry name" value="LacI"/>
    <property type="match status" value="1"/>
</dbReference>
<dbReference type="InterPro" id="IPR028082">
    <property type="entry name" value="Peripla_BP_I"/>
</dbReference>
<organism evidence="5 6">
    <name type="scientific">Amycolatopsis melonis</name>
    <dbReference type="NCBI Taxonomy" id="3156488"/>
    <lineage>
        <taxon>Bacteria</taxon>
        <taxon>Bacillati</taxon>
        <taxon>Actinomycetota</taxon>
        <taxon>Actinomycetes</taxon>
        <taxon>Pseudonocardiales</taxon>
        <taxon>Pseudonocardiaceae</taxon>
        <taxon>Amycolatopsis</taxon>
    </lineage>
</organism>
<dbReference type="Gene3D" id="1.10.260.40">
    <property type="entry name" value="lambda repressor-like DNA-binding domains"/>
    <property type="match status" value="1"/>
</dbReference>
<dbReference type="EMBL" id="JBDZYD010000001">
    <property type="protein sequence ID" value="MEQ0558227.1"/>
    <property type="molecule type" value="Genomic_DNA"/>
</dbReference>
<keyword evidence="6" id="KW-1185">Reference proteome</keyword>
<keyword evidence="3" id="KW-0804">Transcription</keyword>
<dbReference type="InterPro" id="IPR046335">
    <property type="entry name" value="LacI/GalR-like_sensor"/>
</dbReference>
<dbReference type="CDD" id="cd06267">
    <property type="entry name" value="PBP1_LacI_sugar_binding-like"/>
    <property type="match status" value="1"/>
</dbReference>
<dbReference type="GO" id="GO:0003677">
    <property type="term" value="F:DNA binding"/>
    <property type="evidence" value="ECO:0007669"/>
    <property type="project" value="UniProtKB-KW"/>
</dbReference>
<dbReference type="Pfam" id="PF13377">
    <property type="entry name" value="Peripla_BP_3"/>
    <property type="match status" value="1"/>
</dbReference>
<accession>A0ABV0L7E3</accession>
<proteinExistence type="predicted"/>
<keyword evidence="2 5" id="KW-0238">DNA-binding</keyword>
<sequence>MSEAGQQPTIYDVAKSAGVAASTVSRAFSRPGRVSARTAAHVHAVAAELGYRATPLTGRPPATRTSTVALVVSDVTNPVYFGIVRALETAAAAAGYTVVVASARESDEVERAILDRTLPTVDGVVLAGSRLPDRTIRTLAEHHAFVVLNRLVPGVRSIVPDTRPGIGGALAHLHGLGHRAVTYLAGPAGSWADGQRWRSILDLAPGLDLKAGRVGPCAPTTEGGLRATEEILRQGATAVLAYNDLLAIGLMTGLAEAGVRVPDQVSVVGFDNIFCADLCTPPLTTVAAPLWTMGTRAFAELHLQIEGTARRPRPVAPLPTRLVLRRSTVDVPA</sequence>
<feature type="domain" description="HTH lacI-type" evidence="4">
    <location>
        <begin position="8"/>
        <end position="52"/>
    </location>
</feature>
<dbReference type="SUPFAM" id="SSF47413">
    <property type="entry name" value="lambda repressor-like DNA-binding domains"/>
    <property type="match status" value="1"/>
</dbReference>
<dbReference type="SUPFAM" id="SSF53822">
    <property type="entry name" value="Periplasmic binding protein-like I"/>
    <property type="match status" value="1"/>
</dbReference>
<evidence type="ECO:0000313" key="5">
    <source>
        <dbReference type="EMBL" id="MEQ0558227.1"/>
    </source>
</evidence>
<dbReference type="SMART" id="SM00354">
    <property type="entry name" value="HTH_LACI"/>
    <property type="match status" value="1"/>
</dbReference>
<comment type="caution">
    <text evidence="5">The sequence shown here is derived from an EMBL/GenBank/DDBJ whole genome shotgun (WGS) entry which is preliminary data.</text>
</comment>
<gene>
    <name evidence="5" type="ORF">ABJI51_04025</name>
</gene>
<dbReference type="Proteomes" id="UP001440984">
    <property type="component" value="Unassembled WGS sequence"/>
</dbReference>
<reference evidence="5 6" key="1">
    <citation type="submission" date="2024-05" db="EMBL/GenBank/DDBJ databases">
        <authorList>
            <person name="Zhao H."/>
            <person name="Xu Y."/>
            <person name="Lin S."/>
            <person name="Spain J.C."/>
            <person name="Zhou N.-Y."/>
        </authorList>
    </citation>
    <scope>NUCLEOTIDE SEQUENCE [LARGE SCALE GENOMIC DNA]</scope>
    <source>
        <strain evidence="5 6">NEAU-NG30</strain>
    </source>
</reference>
<evidence type="ECO:0000313" key="6">
    <source>
        <dbReference type="Proteomes" id="UP001440984"/>
    </source>
</evidence>
<dbReference type="CDD" id="cd01392">
    <property type="entry name" value="HTH_LacI"/>
    <property type="match status" value="1"/>
</dbReference>
<keyword evidence="1" id="KW-0805">Transcription regulation</keyword>
<dbReference type="RefSeq" id="WP_348947548.1">
    <property type="nucleotide sequence ID" value="NZ_JBDZYD010000001.1"/>
</dbReference>
<dbReference type="InterPro" id="IPR000843">
    <property type="entry name" value="HTH_LacI"/>
</dbReference>
<dbReference type="PANTHER" id="PTHR30146">
    <property type="entry name" value="LACI-RELATED TRANSCRIPTIONAL REPRESSOR"/>
    <property type="match status" value="1"/>
</dbReference>
<dbReference type="Gene3D" id="3.40.50.2300">
    <property type="match status" value="2"/>
</dbReference>
<dbReference type="PANTHER" id="PTHR30146:SF109">
    <property type="entry name" value="HTH-TYPE TRANSCRIPTIONAL REGULATOR GALS"/>
    <property type="match status" value="1"/>
</dbReference>
<evidence type="ECO:0000256" key="3">
    <source>
        <dbReference type="ARBA" id="ARBA00023163"/>
    </source>
</evidence>
<evidence type="ECO:0000256" key="1">
    <source>
        <dbReference type="ARBA" id="ARBA00023015"/>
    </source>
</evidence>
<protein>
    <submittedName>
        <fullName evidence="5">LacI family DNA-binding transcriptional regulator</fullName>
    </submittedName>
</protein>